<dbReference type="PANTHER" id="PTHR33258:SF1">
    <property type="entry name" value="TRANSPOSASE INSL FOR INSERTION SEQUENCE ELEMENT IS186A-RELATED"/>
    <property type="match status" value="1"/>
</dbReference>
<evidence type="ECO:0000313" key="3">
    <source>
        <dbReference type="EMBL" id="KGN81290.1"/>
    </source>
</evidence>
<feature type="domain" description="Transposase IS4-like" evidence="1">
    <location>
        <begin position="121"/>
        <end position="227"/>
    </location>
</feature>
<accession>A0A0A2EUY3</accession>
<dbReference type="AlphaFoldDB" id="A0A0A2EUY3"/>
<dbReference type="GO" id="GO:0004803">
    <property type="term" value="F:transposase activity"/>
    <property type="evidence" value="ECO:0007669"/>
    <property type="project" value="InterPro"/>
</dbReference>
<evidence type="ECO:0000313" key="4">
    <source>
        <dbReference type="Proteomes" id="UP000030125"/>
    </source>
</evidence>
<dbReference type="GO" id="GO:0003677">
    <property type="term" value="F:DNA binding"/>
    <property type="evidence" value="ECO:0007669"/>
    <property type="project" value="InterPro"/>
</dbReference>
<dbReference type="RefSeq" id="WP_036851391.1">
    <property type="nucleotide sequence ID" value="NZ_JQJD01000028.1"/>
</dbReference>
<comment type="caution">
    <text evidence="3">The sequence shown here is derived from an EMBL/GenBank/DDBJ whole genome shotgun (WGS) entry which is preliminary data.</text>
</comment>
<feature type="domain" description="DUF4372" evidence="2">
    <location>
        <begin position="7"/>
        <end position="70"/>
    </location>
</feature>
<dbReference type="InterPro" id="IPR025399">
    <property type="entry name" value="DUF4372"/>
</dbReference>
<dbReference type="OrthoDB" id="7327264at2"/>
<dbReference type="EMBL" id="JQJD01000028">
    <property type="protein sequence ID" value="KGN81290.1"/>
    <property type="molecule type" value="Genomic_DNA"/>
</dbReference>
<keyword evidence="4" id="KW-1185">Reference proteome</keyword>
<dbReference type="Pfam" id="PF01609">
    <property type="entry name" value="DDE_Tnp_1"/>
    <property type="match status" value="1"/>
</dbReference>
<reference evidence="3 4" key="1">
    <citation type="submission" date="2014-08" db="EMBL/GenBank/DDBJ databases">
        <title>Porphyromonas cangingivalis strain:COT-109_OH1386 Genome sequencing.</title>
        <authorList>
            <person name="Wallis C."/>
            <person name="Deusch O."/>
            <person name="O'Flynn C."/>
            <person name="Davis I."/>
            <person name="Jospin G."/>
            <person name="Darling A.E."/>
            <person name="Coil D.A."/>
            <person name="Alexiev A."/>
            <person name="Horsfall A."/>
            <person name="Kirkwood N."/>
            <person name="Harris S."/>
            <person name="Eisen J.A."/>
        </authorList>
    </citation>
    <scope>NUCLEOTIDE SEQUENCE [LARGE SCALE GENOMIC DNA]</scope>
    <source>
        <strain evidence="4">COT-109 OH1386</strain>
    </source>
</reference>
<proteinExistence type="predicted"/>
<dbReference type="InterPro" id="IPR002559">
    <property type="entry name" value="Transposase_11"/>
</dbReference>
<sequence>MRQPWILNLLDKSNVLKHSRIHTGERYVKSFDAWTHLVVMLYAVIHRFDSLREITASLQADARKLNHLGISNIATRSTLSDANKRRPQAVFANIYRDLYARYRSMLSSDSRGHRKEPAWMKRLKIIDSTTITLFSNLIFKGAGRNPKRGKKKGGIKVYTIIHANEGIPSDIRFSSAATHDSFMLCPKDLPEGSIVAVDRAYIDYGKFEQMTRRGIIYVTKMKKGLNYE</sequence>
<dbReference type="GO" id="GO:0006313">
    <property type="term" value="P:DNA transposition"/>
    <property type="evidence" value="ECO:0007669"/>
    <property type="project" value="InterPro"/>
</dbReference>
<evidence type="ECO:0000259" key="2">
    <source>
        <dbReference type="Pfam" id="PF14294"/>
    </source>
</evidence>
<dbReference type="Pfam" id="PF14294">
    <property type="entry name" value="DUF4372"/>
    <property type="match status" value="1"/>
</dbReference>
<protein>
    <submittedName>
        <fullName evidence="3">Transposase</fullName>
    </submittedName>
</protein>
<feature type="non-terminal residue" evidence="3">
    <location>
        <position position="228"/>
    </location>
</feature>
<name>A0A0A2EUY3_PORCN</name>
<dbReference type="Proteomes" id="UP000030125">
    <property type="component" value="Unassembled WGS sequence"/>
</dbReference>
<evidence type="ECO:0000259" key="1">
    <source>
        <dbReference type="Pfam" id="PF01609"/>
    </source>
</evidence>
<gene>
    <name evidence="3" type="ORF">HQ35_04505</name>
</gene>
<organism evidence="3 4">
    <name type="scientific">Porphyromonas cangingivalis</name>
    <dbReference type="NCBI Taxonomy" id="36874"/>
    <lineage>
        <taxon>Bacteria</taxon>
        <taxon>Pseudomonadati</taxon>
        <taxon>Bacteroidota</taxon>
        <taxon>Bacteroidia</taxon>
        <taxon>Bacteroidales</taxon>
        <taxon>Porphyromonadaceae</taxon>
        <taxon>Porphyromonas</taxon>
    </lineage>
</organism>
<dbReference type="PANTHER" id="PTHR33258">
    <property type="entry name" value="TRANSPOSASE INSL FOR INSERTION SEQUENCE ELEMENT IS186A-RELATED"/>
    <property type="match status" value="1"/>
</dbReference>